<dbReference type="OrthoDB" id="5094512at2759"/>
<gene>
    <name evidence="1" type="ORF">FNYG_10074</name>
</gene>
<comment type="caution">
    <text evidence="1">The sequence shown here is derived from an EMBL/GenBank/DDBJ whole genome shotgun (WGS) entry which is preliminary data.</text>
</comment>
<dbReference type="Proteomes" id="UP000236664">
    <property type="component" value="Unassembled WGS sequence"/>
</dbReference>
<dbReference type="EMBL" id="MTQA01000141">
    <property type="protein sequence ID" value="PNP76655.1"/>
    <property type="molecule type" value="Genomic_DNA"/>
</dbReference>
<accession>A0A2K0W2Z7</accession>
<reference evidence="1 2" key="1">
    <citation type="submission" date="2017-06" db="EMBL/GenBank/DDBJ databases">
        <title>Genome of Fusarium nygamai isolate CS10214.</title>
        <authorList>
            <person name="Gardiner D.M."/>
            <person name="Obanor F."/>
            <person name="Kazan K."/>
        </authorList>
    </citation>
    <scope>NUCLEOTIDE SEQUENCE [LARGE SCALE GENOMIC DNA]</scope>
    <source>
        <strain evidence="1 2">CS10214</strain>
    </source>
</reference>
<name>A0A2K0W2Z7_GIBNY</name>
<protein>
    <submittedName>
        <fullName evidence="1">Uncharacterized protein</fullName>
    </submittedName>
</protein>
<evidence type="ECO:0000313" key="1">
    <source>
        <dbReference type="EMBL" id="PNP76655.1"/>
    </source>
</evidence>
<dbReference type="Gene3D" id="3.80.10.10">
    <property type="entry name" value="Ribonuclease Inhibitor"/>
    <property type="match status" value="1"/>
</dbReference>
<organism evidence="1 2">
    <name type="scientific">Gibberella nygamai</name>
    <name type="common">Bean root rot disease fungus</name>
    <name type="synonym">Fusarium nygamai</name>
    <dbReference type="NCBI Taxonomy" id="42673"/>
    <lineage>
        <taxon>Eukaryota</taxon>
        <taxon>Fungi</taxon>
        <taxon>Dikarya</taxon>
        <taxon>Ascomycota</taxon>
        <taxon>Pezizomycotina</taxon>
        <taxon>Sordariomycetes</taxon>
        <taxon>Hypocreomycetidae</taxon>
        <taxon>Hypocreales</taxon>
        <taxon>Nectriaceae</taxon>
        <taxon>Fusarium</taxon>
        <taxon>Fusarium fujikuroi species complex</taxon>
    </lineage>
</organism>
<proteinExistence type="predicted"/>
<evidence type="ECO:0000313" key="2">
    <source>
        <dbReference type="Proteomes" id="UP000236664"/>
    </source>
</evidence>
<dbReference type="AlphaFoldDB" id="A0A2K0W2Z7"/>
<sequence>MTGTVDCTKVPGWDNPTLTALEKLGLGPDISHDEYHWASKSVLKVLACPKVEEIESHASSIVHALITKSQSTSKNLVFDGTGFLDWPTQQPVASLPALESFDHSFDAVNTILISSWLKDMPNLRYLKLGGIRLSRGLPFVEWRHIFDAVRDHPSVIGLRPKGLYLEFESIKSVDWTRMTYRGVICQDSSIASERHTLCTDAEGLIDENYSLEKHFYNEMRFKDNHGLRYLMDDWDVGMIETDSEEDDKGSESADTDEESG</sequence>
<dbReference type="InterPro" id="IPR032675">
    <property type="entry name" value="LRR_dom_sf"/>
</dbReference>
<keyword evidence="2" id="KW-1185">Reference proteome</keyword>